<name>A0ABR3RLK6_9PLEO</name>
<dbReference type="InterPro" id="IPR056125">
    <property type="entry name" value="DUF7708"/>
</dbReference>
<feature type="domain" description="DUF7708" evidence="2">
    <location>
        <begin position="89"/>
        <end position="197"/>
    </location>
</feature>
<proteinExistence type="predicted"/>
<gene>
    <name evidence="3" type="ORF">SLS60_004552</name>
</gene>
<evidence type="ECO:0000313" key="4">
    <source>
        <dbReference type="Proteomes" id="UP001521785"/>
    </source>
</evidence>
<keyword evidence="4" id="KW-1185">Reference proteome</keyword>
<organism evidence="3 4">
    <name type="scientific">Paraconiothyrium brasiliense</name>
    <dbReference type="NCBI Taxonomy" id="300254"/>
    <lineage>
        <taxon>Eukaryota</taxon>
        <taxon>Fungi</taxon>
        <taxon>Dikarya</taxon>
        <taxon>Ascomycota</taxon>
        <taxon>Pezizomycotina</taxon>
        <taxon>Dothideomycetes</taxon>
        <taxon>Pleosporomycetidae</taxon>
        <taxon>Pleosporales</taxon>
        <taxon>Massarineae</taxon>
        <taxon>Didymosphaeriaceae</taxon>
        <taxon>Paraconiothyrium</taxon>
    </lineage>
</organism>
<feature type="region of interest" description="Disordered" evidence="1">
    <location>
        <begin position="271"/>
        <end position="292"/>
    </location>
</feature>
<dbReference type="Pfam" id="PF24809">
    <property type="entry name" value="DUF7708"/>
    <property type="match status" value="1"/>
</dbReference>
<dbReference type="EMBL" id="JAKJXO020000005">
    <property type="protein sequence ID" value="KAL1605009.1"/>
    <property type="molecule type" value="Genomic_DNA"/>
</dbReference>
<accession>A0ABR3RLK6</accession>
<protein>
    <recommendedName>
        <fullName evidence="2">DUF7708 domain-containing protein</fullName>
    </recommendedName>
</protein>
<evidence type="ECO:0000256" key="1">
    <source>
        <dbReference type="SAM" id="MobiDB-lite"/>
    </source>
</evidence>
<evidence type="ECO:0000259" key="2">
    <source>
        <dbReference type="Pfam" id="PF24809"/>
    </source>
</evidence>
<evidence type="ECO:0000313" key="3">
    <source>
        <dbReference type="EMBL" id="KAL1605009.1"/>
    </source>
</evidence>
<comment type="caution">
    <text evidence="3">The sequence shown here is derived from an EMBL/GenBank/DDBJ whole genome shotgun (WGS) entry which is preliminary data.</text>
</comment>
<dbReference type="Proteomes" id="UP001521785">
    <property type="component" value="Unassembled WGS sequence"/>
</dbReference>
<sequence length="488" mass="56189">MLRHGSNPITKVLAVEAERLRQQWLDFRKQNAKEDQLEVKNYEPTIAGVFSMVTDVEKTWQSKRKTGKRGKAMTYFHRLCRTLDAHSNILEASANHEAIAEELSQALTTISEHVADCDIELELFKTEEMQRAIADLYAHIFLFLNDTLAWFTEKRRRRLLDSMNENFLQRFEAETENIVRKSEHTKRKAAQMSMAEQRVTRLTLEESSKDLRVGLEGVLRENAETKYYARQFADQFEMQRKEQREERANNALLYESLIKLLTDAVESKRERVPSLAIEESPSSKRRSLSRSSSREDVIANRDQLVLDSAVLEDFFHRDRVHLDPSLFGDTPTFSDAISALAEWTKDLVSRRMLCVSSNDFSGDVFNSPQSKLAAQFIDFASVSKVPVISYFCELRRGERLRGGNSPEIQGFVALVYSLLRQMIELLHMEFETSRNFCKEHFAELDGTLATWGVFKGLFRDVQSVLPGKMYCVIDGVYSGLTTLALRYV</sequence>
<reference evidence="3 4" key="1">
    <citation type="submission" date="2024-02" db="EMBL/GenBank/DDBJ databases">
        <title>De novo assembly and annotation of 12 fungi associated with fruit tree decline syndrome in Ontario, Canada.</title>
        <authorList>
            <person name="Sulman M."/>
            <person name="Ellouze W."/>
            <person name="Ilyukhin E."/>
        </authorList>
    </citation>
    <scope>NUCLEOTIDE SEQUENCE [LARGE SCALE GENOMIC DNA]</scope>
    <source>
        <strain evidence="3 4">M42-189</strain>
    </source>
</reference>